<evidence type="ECO:0000313" key="4">
    <source>
        <dbReference type="EMBL" id="REF98243.1"/>
    </source>
</evidence>
<dbReference type="SUPFAM" id="SSF48452">
    <property type="entry name" value="TPR-like"/>
    <property type="match status" value="1"/>
</dbReference>
<proteinExistence type="predicted"/>
<dbReference type="PROSITE" id="PS50043">
    <property type="entry name" value="HTH_LUXR_2"/>
    <property type="match status" value="1"/>
</dbReference>
<gene>
    <name evidence="4" type="ORF">DFJ67_4257</name>
</gene>
<dbReference type="EMBL" id="QUMQ01000001">
    <property type="protein sequence ID" value="REF98243.1"/>
    <property type="molecule type" value="Genomic_DNA"/>
</dbReference>
<dbReference type="Gene3D" id="1.25.40.10">
    <property type="entry name" value="Tetratricopeptide repeat domain"/>
    <property type="match status" value="1"/>
</dbReference>
<dbReference type="GO" id="GO:0004016">
    <property type="term" value="F:adenylate cyclase activity"/>
    <property type="evidence" value="ECO:0007669"/>
    <property type="project" value="TreeGrafter"/>
</dbReference>
<dbReference type="SUPFAM" id="SSF52540">
    <property type="entry name" value="P-loop containing nucleoside triphosphate hydrolases"/>
    <property type="match status" value="1"/>
</dbReference>
<dbReference type="Gene3D" id="1.10.10.10">
    <property type="entry name" value="Winged helix-like DNA-binding domain superfamily/Winged helix DNA-binding domain"/>
    <property type="match status" value="1"/>
</dbReference>
<dbReference type="GO" id="GO:0006355">
    <property type="term" value="P:regulation of DNA-templated transcription"/>
    <property type="evidence" value="ECO:0007669"/>
    <property type="project" value="InterPro"/>
</dbReference>
<evidence type="ECO:0000256" key="2">
    <source>
        <dbReference type="ARBA" id="ARBA00022840"/>
    </source>
</evidence>
<dbReference type="PRINTS" id="PR00038">
    <property type="entry name" value="HTHLUXR"/>
</dbReference>
<name>A0A3D9ZQJ3_9ACTN</name>
<dbReference type="PANTHER" id="PTHR16305:SF35">
    <property type="entry name" value="TRANSCRIPTIONAL ACTIVATOR DOMAIN"/>
    <property type="match status" value="1"/>
</dbReference>
<protein>
    <submittedName>
        <fullName evidence="4">AAA ATPase-like protein</fullName>
    </submittedName>
</protein>
<dbReference type="InterPro" id="IPR011990">
    <property type="entry name" value="TPR-like_helical_dom_sf"/>
</dbReference>
<dbReference type="PROSITE" id="PS00622">
    <property type="entry name" value="HTH_LUXR_1"/>
    <property type="match status" value="1"/>
</dbReference>
<dbReference type="InterPro" id="IPR016032">
    <property type="entry name" value="Sig_transdc_resp-reg_C-effctor"/>
</dbReference>
<dbReference type="GO" id="GO:0005737">
    <property type="term" value="C:cytoplasm"/>
    <property type="evidence" value="ECO:0007669"/>
    <property type="project" value="TreeGrafter"/>
</dbReference>
<dbReference type="InterPro" id="IPR027417">
    <property type="entry name" value="P-loop_NTPase"/>
</dbReference>
<dbReference type="Proteomes" id="UP000256913">
    <property type="component" value="Unassembled WGS sequence"/>
</dbReference>
<accession>A0A3D9ZQJ3</accession>
<dbReference type="AlphaFoldDB" id="A0A3D9ZQJ3"/>
<comment type="caution">
    <text evidence="4">The sequence shown here is derived from an EMBL/GenBank/DDBJ whole genome shotgun (WGS) entry which is preliminary data.</text>
</comment>
<dbReference type="InterPro" id="IPR000792">
    <property type="entry name" value="Tscrpt_reg_LuxR_C"/>
</dbReference>
<evidence type="ECO:0000256" key="1">
    <source>
        <dbReference type="ARBA" id="ARBA00022741"/>
    </source>
</evidence>
<organism evidence="4 5">
    <name type="scientific">Asanoa ferruginea</name>
    <dbReference type="NCBI Taxonomy" id="53367"/>
    <lineage>
        <taxon>Bacteria</taxon>
        <taxon>Bacillati</taxon>
        <taxon>Actinomycetota</taxon>
        <taxon>Actinomycetes</taxon>
        <taxon>Micromonosporales</taxon>
        <taxon>Micromonosporaceae</taxon>
        <taxon>Asanoa</taxon>
    </lineage>
</organism>
<dbReference type="SMART" id="SM00421">
    <property type="entry name" value="HTH_LUXR"/>
    <property type="match status" value="1"/>
</dbReference>
<dbReference type="InterPro" id="IPR036388">
    <property type="entry name" value="WH-like_DNA-bd_sf"/>
</dbReference>
<feature type="domain" description="HTH luxR-type" evidence="3">
    <location>
        <begin position="862"/>
        <end position="923"/>
    </location>
</feature>
<evidence type="ECO:0000259" key="3">
    <source>
        <dbReference type="PROSITE" id="PS50043"/>
    </source>
</evidence>
<keyword evidence="2" id="KW-0067">ATP-binding</keyword>
<dbReference type="PANTHER" id="PTHR16305">
    <property type="entry name" value="TESTICULAR SOLUBLE ADENYLYL CYCLASE"/>
    <property type="match status" value="1"/>
</dbReference>
<dbReference type="GO" id="GO:0005524">
    <property type="term" value="F:ATP binding"/>
    <property type="evidence" value="ECO:0007669"/>
    <property type="project" value="UniProtKB-KW"/>
</dbReference>
<dbReference type="OrthoDB" id="3514764at2"/>
<dbReference type="GO" id="GO:0003677">
    <property type="term" value="F:DNA binding"/>
    <property type="evidence" value="ECO:0007669"/>
    <property type="project" value="InterPro"/>
</dbReference>
<dbReference type="Pfam" id="PF00196">
    <property type="entry name" value="GerE"/>
    <property type="match status" value="1"/>
</dbReference>
<keyword evidence="5" id="KW-1185">Reference proteome</keyword>
<dbReference type="Pfam" id="PF13191">
    <property type="entry name" value="AAA_16"/>
    <property type="match status" value="1"/>
</dbReference>
<sequence length="923" mass="95870">MFVAPAVQIPVLRGRAGEQAVIGHLLRRAAEGHGGVLLIEGDPGSGRSALLAHAVRQAPGFTRMHVLGLPGEGDLPYAALHRMPFAQPGRRPRTAEQRLRLCTRVLDAVVARSRERPVLCLVDDAERVDPPSLEVLAFLARRAGEHRIAVLFAGTTGPPVDGTALRLAPLDPTTAADVLADHGVGGVLAGHGVGGVLAGHGVGGVLADHGVGGVLAGHGVGGVLADHGVGGVLAGHGVGGVLAGHGVGGLLAETLVGLAGGNPAALHDLARSLTPGQRRGAEPPPTGLPADGALRRAYRIRLRSLPPTTRRALLLLALDDGLDPAALARLGGGALAAAERCGLLRDAGFTHPAAREVVRDDATLAERQRAHRVLARLLTGDAHRLRRLLHLAAATPPPDARLAGEIERAAGSVVDCRVGSVALERAAELTPDAGPASARRVAAARYAWLGGDPARARRLLARSGATGSLLAGEIALRGGTAGAAFELLLAAADELTATRPDLAWRALVLAGEAVCLDGNHGRYAQVLRRAAVLRRRGALDPLRSAQVAGLAAVLRGDHERARPALRSVLDAATSDPEELTSAATAGLLLGDDAAAHRTLERAAELARSSGAVALLPRVLELRTFVEYWMGSYEAAAASAREGLEVARACGQHAAAGNLVGLLALLAALRGDAPECMRWMRELRSGSHASRPRALVQWALAVLDLVAGRSADALRRLVTMADATVLIQMTAAPYLVEAAAGAGDPAAADAAAAVFDRWAAATGDPTRRALAARCRALLAPRGSEAALAEFEQALRLHPADGGDFERARTELLLGRDLRRARHPRDARPHLHRAAEGFALVDMPVWAAQATTELRAAGEACDLPAPPGLSLTAQQQRIAQLVAGGATNREVAAQLFLSTRTVDHHLRNIFSRLGVRSRTELARTL</sequence>
<evidence type="ECO:0000313" key="5">
    <source>
        <dbReference type="Proteomes" id="UP000256913"/>
    </source>
</evidence>
<reference evidence="4 5" key="1">
    <citation type="submission" date="2018-08" db="EMBL/GenBank/DDBJ databases">
        <title>Sequencing the genomes of 1000 actinobacteria strains.</title>
        <authorList>
            <person name="Klenk H.-P."/>
        </authorList>
    </citation>
    <scope>NUCLEOTIDE SEQUENCE [LARGE SCALE GENOMIC DNA]</scope>
    <source>
        <strain evidence="4 5">DSM 44099</strain>
    </source>
</reference>
<dbReference type="RefSeq" id="WP_116069557.1">
    <property type="nucleotide sequence ID" value="NZ_BONB01000036.1"/>
</dbReference>
<dbReference type="CDD" id="cd06170">
    <property type="entry name" value="LuxR_C_like"/>
    <property type="match status" value="1"/>
</dbReference>
<dbReference type="InterPro" id="IPR041664">
    <property type="entry name" value="AAA_16"/>
</dbReference>
<keyword evidence="1" id="KW-0547">Nucleotide-binding</keyword>
<dbReference type="SUPFAM" id="SSF46894">
    <property type="entry name" value="C-terminal effector domain of the bipartite response regulators"/>
    <property type="match status" value="1"/>
</dbReference>